<evidence type="ECO:0000256" key="2">
    <source>
        <dbReference type="ARBA" id="ARBA00022723"/>
    </source>
</evidence>
<dbReference type="HOGENOM" id="CLU_023062_2_0_1"/>
<dbReference type="SUPFAM" id="SSF57863">
    <property type="entry name" value="ArfGap/RecO-like zinc finger"/>
    <property type="match status" value="1"/>
</dbReference>
<keyword evidence="4" id="KW-0862">Zinc</keyword>
<dbReference type="EMBL" id="KB908928">
    <property type="protein sequence ID" value="EOB14628.1"/>
    <property type="molecule type" value="Genomic_DNA"/>
</dbReference>
<evidence type="ECO:0000256" key="3">
    <source>
        <dbReference type="ARBA" id="ARBA00022771"/>
    </source>
</evidence>
<dbReference type="SMART" id="SM00105">
    <property type="entry name" value="ArfGap"/>
    <property type="match status" value="1"/>
</dbReference>
<dbReference type="PANTHER" id="PTHR45686">
    <property type="entry name" value="ADP-RIBOSYLATION FACTOR GTPASE ACTIVATING PROTEIN 3, ISOFORM H-RELATED"/>
    <property type="match status" value="1"/>
</dbReference>
<evidence type="ECO:0000259" key="6">
    <source>
        <dbReference type="PROSITE" id="PS50115"/>
    </source>
</evidence>
<dbReference type="STRING" id="578461.R0MP28"/>
<organism evidence="7 8">
    <name type="scientific">Nosema bombycis (strain CQ1 / CVCC 102059)</name>
    <name type="common">Microsporidian parasite</name>
    <name type="synonym">Pebrine of silkworm</name>
    <dbReference type="NCBI Taxonomy" id="578461"/>
    <lineage>
        <taxon>Eukaryota</taxon>
        <taxon>Fungi</taxon>
        <taxon>Fungi incertae sedis</taxon>
        <taxon>Microsporidia</taxon>
        <taxon>Nosematidae</taxon>
        <taxon>Nosema</taxon>
    </lineage>
</organism>
<dbReference type="Proteomes" id="UP000016927">
    <property type="component" value="Unassembled WGS sequence"/>
</dbReference>
<proteinExistence type="predicted"/>
<dbReference type="InterPro" id="IPR037278">
    <property type="entry name" value="ARFGAP/RecO"/>
</dbReference>
<evidence type="ECO:0000256" key="4">
    <source>
        <dbReference type="ARBA" id="ARBA00022833"/>
    </source>
</evidence>
<dbReference type="Pfam" id="PF01412">
    <property type="entry name" value="ArfGap"/>
    <property type="match status" value="1"/>
</dbReference>
<dbReference type="GO" id="GO:0005096">
    <property type="term" value="F:GTPase activator activity"/>
    <property type="evidence" value="ECO:0007669"/>
    <property type="project" value="UniProtKB-KW"/>
</dbReference>
<evidence type="ECO:0000256" key="1">
    <source>
        <dbReference type="ARBA" id="ARBA00022468"/>
    </source>
</evidence>
<dbReference type="OrthoDB" id="2193488at2759"/>
<evidence type="ECO:0000256" key="5">
    <source>
        <dbReference type="PROSITE-ProRule" id="PRU00288"/>
    </source>
</evidence>
<evidence type="ECO:0000313" key="8">
    <source>
        <dbReference type="Proteomes" id="UP000016927"/>
    </source>
</evidence>
<dbReference type="CDD" id="cd08831">
    <property type="entry name" value="ArfGap_ArfGap2_3_like"/>
    <property type="match status" value="1"/>
</dbReference>
<name>R0MP28_NOSB1</name>
<keyword evidence="2" id="KW-0479">Metal-binding</keyword>
<dbReference type="PANTHER" id="PTHR45686:SF4">
    <property type="entry name" value="ADP-RIBOSYLATION FACTOR GTPASE ACTIVATING PROTEIN 3, ISOFORM H"/>
    <property type="match status" value="1"/>
</dbReference>
<dbReference type="Gene3D" id="1.10.220.150">
    <property type="entry name" value="Arf GTPase activating protein"/>
    <property type="match status" value="1"/>
</dbReference>
<keyword evidence="1" id="KW-0343">GTPase activation</keyword>
<accession>R0MP28</accession>
<keyword evidence="8" id="KW-1185">Reference proteome</keyword>
<evidence type="ECO:0000313" key="7">
    <source>
        <dbReference type="EMBL" id="EOB14628.1"/>
    </source>
</evidence>
<protein>
    <submittedName>
        <fullName evidence="7">ADP-ribosylation factor GTPase-activating protein 2</fullName>
    </submittedName>
</protein>
<dbReference type="GO" id="GO:0048205">
    <property type="term" value="P:COPI coating of Golgi vesicle"/>
    <property type="evidence" value="ECO:0007669"/>
    <property type="project" value="TreeGrafter"/>
</dbReference>
<dbReference type="AlphaFoldDB" id="R0MP28"/>
<feature type="domain" description="Arf-GAP" evidence="6">
    <location>
        <begin position="6"/>
        <end position="85"/>
    </location>
</feature>
<dbReference type="PROSITE" id="PS50115">
    <property type="entry name" value="ARFGAP"/>
    <property type="match status" value="1"/>
</dbReference>
<dbReference type="GO" id="GO:0008270">
    <property type="term" value="F:zinc ion binding"/>
    <property type="evidence" value="ECO:0007669"/>
    <property type="project" value="UniProtKB-KW"/>
</dbReference>
<keyword evidence="3 5" id="KW-0863">Zinc-finger</keyword>
<dbReference type="OMA" id="KENSVDX"/>
<dbReference type="VEuPathDB" id="MicrosporidiaDB:NBO_20g0016"/>
<dbReference type="PRINTS" id="PR00405">
    <property type="entry name" value="REVINTRACTNG"/>
</dbReference>
<dbReference type="InterPro" id="IPR001164">
    <property type="entry name" value="ArfGAP_dom"/>
</dbReference>
<reference evidence="7 8" key="1">
    <citation type="journal article" date="2013" name="BMC Genomics">
        <title>Comparative genomics of parasitic silkworm microsporidia reveal an association between genome expansion and host adaptation.</title>
        <authorList>
            <person name="Pan G."/>
            <person name="Xu J."/>
            <person name="Li T."/>
            <person name="Xia Q."/>
            <person name="Liu S.L."/>
            <person name="Zhang G."/>
            <person name="Li S."/>
            <person name="Li C."/>
            <person name="Liu H."/>
            <person name="Yang L."/>
            <person name="Liu T."/>
            <person name="Zhang X."/>
            <person name="Wu Z."/>
            <person name="Fan W."/>
            <person name="Dang X."/>
            <person name="Xiang H."/>
            <person name="Tao M."/>
            <person name="Li Y."/>
            <person name="Hu J."/>
            <person name="Li Z."/>
            <person name="Lin L."/>
            <person name="Luo J."/>
            <person name="Geng L."/>
            <person name="Wang L."/>
            <person name="Long M."/>
            <person name="Wan Y."/>
            <person name="He N."/>
            <person name="Zhang Z."/>
            <person name="Lu C."/>
            <person name="Keeling P.J."/>
            <person name="Wang J."/>
            <person name="Xiang Z."/>
            <person name="Zhou Z."/>
        </authorList>
    </citation>
    <scope>NUCLEOTIDE SEQUENCE [LARGE SCALE GENOMIC DNA]</scope>
    <source>
        <strain evidence="8">CQ1 / CVCC 102059</strain>
    </source>
</reference>
<gene>
    <name evidence="7" type="primary">ARFG2</name>
    <name evidence="7" type="ORF">NBO_20g0016</name>
</gene>
<sequence length="165" mass="18869">MVELCNDKVKKLSKEPTNNKCMDCNVSNPQWASVTFGVFICLDCASVHRSMGVNTSFVKSVTMDSWSQKEYLFMKLGSNEAFQGFINQQGLKNRDTLEIYVNNGAKKYSNKLKERVFKELGISEVDYESARNSVNHQRTNTNTNSFKITHLIQITIQITRPVEEQ</sequence>
<dbReference type="InterPro" id="IPR038508">
    <property type="entry name" value="ArfGAP_dom_sf"/>
</dbReference>
<dbReference type="GO" id="GO:0000139">
    <property type="term" value="C:Golgi membrane"/>
    <property type="evidence" value="ECO:0007669"/>
    <property type="project" value="GOC"/>
</dbReference>